<name>B7G473_PHATC</name>
<feature type="compositionally biased region" description="Polar residues" evidence="1">
    <location>
        <begin position="1"/>
        <end position="29"/>
    </location>
</feature>
<dbReference type="HOGENOM" id="CLU_471337_0_0_1"/>
<dbReference type="AlphaFoldDB" id="B7G473"/>
<gene>
    <name evidence="2" type="ORF">PHATRDRAFT_37843</name>
</gene>
<proteinExistence type="predicted"/>
<dbReference type="InParanoid" id="B7G473"/>
<dbReference type="Proteomes" id="UP000000759">
    <property type="component" value="Chromosome 14"/>
</dbReference>
<dbReference type="PaxDb" id="2850-Phatr37843"/>
<keyword evidence="3" id="KW-1185">Reference proteome</keyword>
<reference evidence="2 3" key="1">
    <citation type="journal article" date="2008" name="Nature">
        <title>The Phaeodactylum genome reveals the evolutionary history of diatom genomes.</title>
        <authorList>
            <person name="Bowler C."/>
            <person name="Allen A.E."/>
            <person name="Badger J.H."/>
            <person name="Grimwood J."/>
            <person name="Jabbari K."/>
            <person name="Kuo A."/>
            <person name="Maheswari U."/>
            <person name="Martens C."/>
            <person name="Maumus F."/>
            <person name="Otillar R.P."/>
            <person name="Rayko E."/>
            <person name="Salamov A."/>
            <person name="Vandepoele K."/>
            <person name="Beszteri B."/>
            <person name="Gruber A."/>
            <person name="Heijde M."/>
            <person name="Katinka M."/>
            <person name="Mock T."/>
            <person name="Valentin K."/>
            <person name="Verret F."/>
            <person name="Berges J.A."/>
            <person name="Brownlee C."/>
            <person name="Cadoret J.P."/>
            <person name="Chiovitti A."/>
            <person name="Choi C.J."/>
            <person name="Coesel S."/>
            <person name="De Martino A."/>
            <person name="Detter J.C."/>
            <person name="Durkin C."/>
            <person name="Falciatore A."/>
            <person name="Fournet J."/>
            <person name="Haruta M."/>
            <person name="Huysman M.J."/>
            <person name="Jenkins B.D."/>
            <person name="Jiroutova K."/>
            <person name="Jorgensen R.E."/>
            <person name="Joubert Y."/>
            <person name="Kaplan A."/>
            <person name="Kroger N."/>
            <person name="Kroth P.G."/>
            <person name="La Roche J."/>
            <person name="Lindquist E."/>
            <person name="Lommer M."/>
            <person name="Martin-Jezequel V."/>
            <person name="Lopez P.J."/>
            <person name="Lucas S."/>
            <person name="Mangogna M."/>
            <person name="McGinnis K."/>
            <person name="Medlin L.K."/>
            <person name="Montsant A."/>
            <person name="Oudot-Le Secq M.P."/>
            <person name="Napoli C."/>
            <person name="Obornik M."/>
            <person name="Parker M.S."/>
            <person name="Petit J.L."/>
            <person name="Porcel B.M."/>
            <person name="Poulsen N."/>
            <person name="Robison M."/>
            <person name="Rychlewski L."/>
            <person name="Rynearson T.A."/>
            <person name="Schmutz J."/>
            <person name="Shapiro H."/>
            <person name="Siaut M."/>
            <person name="Stanley M."/>
            <person name="Sussman M.R."/>
            <person name="Taylor A.R."/>
            <person name="Vardi A."/>
            <person name="von Dassow P."/>
            <person name="Vyverman W."/>
            <person name="Willis A."/>
            <person name="Wyrwicz L.S."/>
            <person name="Rokhsar D.S."/>
            <person name="Weissenbach J."/>
            <person name="Armbrust E.V."/>
            <person name="Green B.R."/>
            <person name="Van de Peer Y."/>
            <person name="Grigoriev I.V."/>
        </authorList>
    </citation>
    <scope>NUCLEOTIDE SEQUENCE [LARGE SCALE GENOMIC DNA]</scope>
    <source>
        <strain evidence="2 3">CCAP 1055/1</strain>
    </source>
</reference>
<dbReference type="RefSeq" id="XP_002182024.1">
    <property type="nucleotide sequence ID" value="XM_002181988.1"/>
</dbReference>
<sequence>MDGLPQGQSAPTTPSSKSMSKQTLAQSKTGYGRQGLSRGPTMMVPRPQRSRFADPPRRHCQPGRASRNGVASIKQVSFCNESIGVSQLTQDSTSTTPPSFGGYPPFQQSWASSCNTAQQERSVSSYTYSSSASVTAGQGRPSLCPESSKSLHQSSLVSVACSEKSKGLSSASRAACNRNMLRSMLKPTFAMSRALVQRPALLPIPHQRSLSTQASIASARQILTPSDKSNHAKVGPHIVAHGQSVIKKTSLDDDEKRTPNIGVSLDTHRLIKSIVFEEFKSHFSERALQVDEKENSIAKKLLEMRTIAESYAVATIQHGERVKYLDQKTQEVDEKLSKVSNMLGKANEALSTVTDIAESAIIKVELARDTIVASALPFVKNAVFQMAESLFQRNRTSSLTNTSLSSLSQSQESAFVEEENPENRVPPPNKITRGNGVLISKHKRKQPDPKVLAKGAKKHRKWPSLPARKTSTATKICANEVACSPFKPLDFVTVENCKDGHPVTPCGKGKIGHMSWWDVNSDEEELHWGSTSTSPLCVSKTATKSGCKRRCADRSNSKKHRSAFGSRNTEILNDIDGFL</sequence>
<feature type="region of interest" description="Disordered" evidence="1">
    <location>
        <begin position="410"/>
        <end position="462"/>
    </location>
</feature>
<organism evidence="2 3">
    <name type="scientific">Phaeodactylum tricornutum (strain CCAP 1055/1)</name>
    <dbReference type="NCBI Taxonomy" id="556484"/>
    <lineage>
        <taxon>Eukaryota</taxon>
        <taxon>Sar</taxon>
        <taxon>Stramenopiles</taxon>
        <taxon>Ochrophyta</taxon>
        <taxon>Bacillariophyta</taxon>
        <taxon>Bacillariophyceae</taxon>
        <taxon>Bacillariophycidae</taxon>
        <taxon>Naviculales</taxon>
        <taxon>Phaeodactylaceae</taxon>
        <taxon>Phaeodactylum</taxon>
    </lineage>
</organism>
<evidence type="ECO:0000256" key="1">
    <source>
        <dbReference type="SAM" id="MobiDB-lite"/>
    </source>
</evidence>
<evidence type="ECO:0000313" key="2">
    <source>
        <dbReference type="EMBL" id="EEC46564.1"/>
    </source>
</evidence>
<accession>B7G473</accession>
<dbReference type="GeneID" id="7202648"/>
<evidence type="ECO:0000313" key="3">
    <source>
        <dbReference type="Proteomes" id="UP000000759"/>
    </source>
</evidence>
<feature type="region of interest" description="Disordered" evidence="1">
    <location>
        <begin position="1"/>
        <end position="69"/>
    </location>
</feature>
<reference evidence="3" key="2">
    <citation type="submission" date="2008-08" db="EMBL/GenBank/DDBJ databases">
        <authorList>
            <consortium name="Diatom Consortium"/>
            <person name="Grigoriev I."/>
            <person name="Grimwood J."/>
            <person name="Kuo A."/>
            <person name="Otillar R.P."/>
            <person name="Salamov A."/>
            <person name="Detter J.C."/>
            <person name="Lindquist E."/>
            <person name="Shapiro H."/>
            <person name="Lucas S."/>
            <person name="Glavina del Rio T."/>
            <person name="Pitluck S."/>
            <person name="Rokhsar D."/>
            <person name="Bowler C."/>
        </authorList>
    </citation>
    <scope>GENOME REANNOTATION</scope>
    <source>
        <strain evidence="3">CCAP 1055/1</strain>
    </source>
</reference>
<protein>
    <submittedName>
        <fullName evidence="2">Uncharacterized protein</fullName>
    </submittedName>
</protein>
<dbReference type="EMBL" id="CM000616">
    <property type="protein sequence ID" value="EEC46564.1"/>
    <property type="molecule type" value="Genomic_DNA"/>
</dbReference>
<dbReference type="KEGG" id="pti:PHATRDRAFT_37843"/>